<gene>
    <name evidence="2" type="ORF">Tci_016418</name>
</gene>
<proteinExistence type="predicted"/>
<organism evidence="2">
    <name type="scientific">Tanacetum cinerariifolium</name>
    <name type="common">Dalmatian daisy</name>
    <name type="synonym">Chrysanthemum cinerariifolium</name>
    <dbReference type="NCBI Taxonomy" id="118510"/>
    <lineage>
        <taxon>Eukaryota</taxon>
        <taxon>Viridiplantae</taxon>
        <taxon>Streptophyta</taxon>
        <taxon>Embryophyta</taxon>
        <taxon>Tracheophyta</taxon>
        <taxon>Spermatophyta</taxon>
        <taxon>Magnoliopsida</taxon>
        <taxon>eudicotyledons</taxon>
        <taxon>Gunneridae</taxon>
        <taxon>Pentapetalae</taxon>
        <taxon>asterids</taxon>
        <taxon>campanulids</taxon>
        <taxon>Asterales</taxon>
        <taxon>Asteraceae</taxon>
        <taxon>Asteroideae</taxon>
        <taxon>Anthemideae</taxon>
        <taxon>Anthemidinae</taxon>
        <taxon>Tanacetum</taxon>
    </lineage>
</organism>
<evidence type="ECO:0000313" key="2">
    <source>
        <dbReference type="EMBL" id="GEU44440.1"/>
    </source>
</evidence>
<accession>A0A6L2K6K5</accession>
<feature type="coiled-coil region" evidence="1">
    <location>
        <begin position="548"/>
        <end position="575"/>
    </location>
</feature>
<reference evidence="2" key="1">
    <citation type="journal article" date="2019" name="Sci. Rep.">
        <title>Draft genome of Tanacetum cinerariifolium, the natural source of mosquito coil.</title>
        <authorList>
            <person name="Yamashiro T."/>
            <person name="Shiraishi A."/>
            <person name="Satake H."/>
            <person name="Nakayama K."/>
        </authorList>
    </citation>
    <scope>NUCLEOTIDE SEQUENCE</scope>
</reference>
<dbReference type="AlphaFoldDB" id="A0A6L2K6K5"/>
<name>A0A6L2K6K5_TANCI</name>
<evidence type="ECO:0000256" key="1">
    <source>
        <dbReference type="SAM" id="Coils"/>
    </source>
</evidence>
<protein>
    <recommendedName>
        <fullName evidence="3">Reverse transcriptase domain-containing protein</fullName>
    </recommendedName>
</protein>
<keyword evidence="1" id="KW-0175">Coiled coil</keyword>
<dbReference type="EMBL" id="BKCJ010001846">
    <property type="protein sequence ID" value="GEU44440.1"/>
    <property type="molecule type" value="Genomic_DNA"/>
</dbReference>
<sequence length="676" mass="76196">MTQCGNILIHGTCLKCNSGYRNSFTYDPIPESFDEVQIIPNPPPQCHFSIYLCQICESNSHYGYECLQRVTLVYEPEPCYTQKFSDNDYSHDLPGVNPLIDHLCCYKCGNSLNDFFCHQCTCEFCGNGAHVGYNCPAQVPSIQTLPSFPQQYPCCEDCWGLPEADHCQPPQYTVNHLIFNAHNNLINSQNKLMEQLTSMCDMERSNSLKDNIISGLPPCAAITPISSTEKPVDSLIMEDEHLDIVLATKSDELIKSSVENLVPNPSESEGEHECDVSACDDFTTFSNLLFDVDDDFSSNSSIISSSSKIDYLLDEFAGELALLKSVPPGIDKADSDPEEEICLIKRLLYNNSSPQIDLSFTPDDPMPLGIKEDDYDSERDFLILEELLSNKSLSLPDDPMPLGIKEDDYDSERDFLILEELLSNNSLSLPENESFHFDIPSSSRPPTKPPDGNTGILNIKMMGDISEQKPSYAECSMMIYGKNTPNLDVLSSIHGNLKTLAKGFYPPSLYFLSFNWESTVVVRTQAQHGEAIRGMHEQLLGVPIQEELTALRFRVDVAEAENASLRDKIKTTKAIEKITCSQERRARMEMKRQLASVQESQQQDRENFKKFQKLHSDVYVTYFHSVIYFVGHSLKVMAAPTIAISTEENLRDPIDIRWISFTQSPSLQLLFLQRPL</sequence>
<evidence type="ECO:0008006" key="3">
    <source>
        <dbReference type="Google" id="ProtNLM"/>
    </source>
</evidence>
<comment type="caution">
    <text evidence="2">The sequence shown here is derived from an EMBL/GenBank/DDBJ whole genome shotgun (WGS) entry which is preliminary data.</text>
</comment>